<dbReference type="SUPFAM" id="SSF56112">
    <property type="entry name" value="Protein kinase-like (PK-like)"/>
    <property type="match status" value="1"/>
</dbReference>
<feature type="signal peptide" evidence="1">
    <location>
        <begin position="1"/>
        <end position="40"/>
    </location>
</feature>
<dbReference type="EMBL" id="HBKN01019773">
    <property type="protein sequence ID" value="CAE2300326.1"/>
    <property type="molecule type" value="Transcribed_RNA"/>
</dbReference>
<feature type="chain" id="PRO_5031544895" description="Protein kinase domain-containing protein" evidence="1">
    <location>
        <begin position="41"/>
        <end position="579"/>
    </location>
</feature>
<dbReference type="GO" id="GO:0004672">
    <property type="term" value="F:protein kinase activity"/>
    <property type="evidence" value="ECO:0007669"/>
    <property type="project" value="InterPro"/>
</dbReference>
<dbReference type="PANTHER" id="PTHR43173:SF34">
    <property type="entry name" value="ABC1 ATYPICAL KINASE-LIKE DOMAIN-CONTAINING PROTEIN"/>
    <property type="match status" value="1"/>
</dbReference>
<dbReference type="AlphaFoldDB" id="A0A7S4NNQ9"/>
<evidence type="ECO:0000313" key="3">
    <source>
        <dbReference type="EMBL" id="CAE2300326.1"/>
    </source>
</evidence>
<proteinExistence type="predicted"/>
<dbReference type="PROSITE" id="PS50011">
    <property type="entry name" value="PROTEIN_KINASE_DOM"/>
    <property type="match status" value="1"/>
</dbReference>
<dbReference type="InterPro" id="IPR000719">
    <property type="entry name" value="Prot_kinase_dom"/>
</dbReference>
<organism evidence="3">
    <name type="scientific">Guillardia theta</name>
    <name type="common">Cryptophyte</name>
    <name type="synonym">Cryptomonas phi</name>
    <dbReference type="NCBI Taxonomy" id="55529"/>
    <lineage>
        <taxon>Eukaryota</taxon>
        <taxon>Cryptophyceae</taxon>
        <taxon>Pyrenomonadales</taxon>
        <taxon>Geminigeraceae</taxon>
        <taxon>Guillardia</taxon>
    </lineage>
</organism>
<dbReference type="CDD" id="cd05121">
    <property type="entry name" value="ABC1_ADCK3-like"/>
    <property type="match status" value="1"/>
</dbReference>
<evidence type="ECO:0000256" key="1">
    <source>
        <dbReference type="SAM" id="SignalP"/>
    </source>
</evidence>
<dbReference type="Pfam" id="PF03109">
    <property type="entry name" value="ABC1"/>
    <property type="match status" value="2"/>
</dbReference>
<feature type="domain" description="Protein kinase" evidence="2">
    <location>
        <begin position="198"/>
        <end position="579"/>
    </location>
</feature>
<keyword evidence="1" id="KW-0732">Signal</keyword>
<dbReference type="InterPro" id="IPR004147">
    <property type="entry name" value="ABC1_dom"/>
</dbReference>
<name>A0A7S4NNQ9_GUITH</name>
<dbReference type="InterPro" id="IPR051130">
    <property type="entry name" value="Mito_struct-func_regulator"/>
</dbReference>
<evidence type="ECO:0000259" key="2">
    <source>
        <dbReference type="PROSITE" id="PS50011"/>
    </source>
</evidence>
<dbReference type="InterPro" id="IPR011009">
    <property type="entry name" value="Kinase-like_dom_sf"/>
</dbReference>
<protein>
    <recommendedName>
        <fullName evidence="2">Protein kinase domain-containing protein</fullName>
    </recommendedName>
</protein>
<reference evidence="3" key="1">
    <citation type="submission" date="2021-01" db="EMBL/GenBank/DDBJ databases">
        <authorList>
            <person name="Corre E."/>
            <person name="Pelletier E."/>
            <person name="Niang G."/>
            <person name="Scheremetjew M."/>
            <person name="Finn R."/>
            <person name="Kale V."/>
            <person name="Holt S."/>
            <person name="Cochrane G."/>
            <person name="Meng A."/>
            <person name="Brown T."/>
            <person name="Cohen L."/>
        </authorList>
    </citation>
    <scope>NUCLEOTIDE SEQUENCE</scope>
    <source>
        <strain evidence="3">CCMP 2712</strain>
    </source>
</reference>
<gene>
    <name evidence="3" type="ORF">GTHE00462_LOCUS15596</name>
</gene>
<sequence>MLGGKETGRIEGPRSAHRSRIARLSVQSILFLILLHRVQGRMDFVQCMSDFLSPPNKAQQMTTPVVEHADPASPLIGVISSMKNIPRMLYFFKESIPFLLRYRFEEWRMRFVQDKEERERRWNNLHDEFAPKAFNSVQFLKGYYIKLGQVVSSKGDLPHQFVEICSALQDEVHSMGEEQVRRLLRSELRTGLEDVFESFDFRPVGSASIGQCHAAKLRTGEQVCVKVMNPDAESFFRSDLFSAKLFCRFAMPEWNGVIDEIEKQFLSEFDYTKEARNLQEMRENLEKRFHPSIARIPRVYPHLCTKSILVMEYFSGKKIIAFVRDLTSQLLDKHKGNKRLQEFVNENSTVDAAFVRTEVLRSQRYSSSSSSSSSPSFVQPSSFFSSLLNLPLLNDLKYLYDFSNQIFQNALEVHGSQILLDGAFNGDPHPGNILISPSGALELIDFGQVKRLTEQQRRDLANMLVYLADGKLEDAQDLFVRMGFRTKKMDPYVIQTMAILYFDRDSKDVTQGMDARSFVEKLQQRDNFESVPNDYIMVARTSVLLRGLGSRLGKNVSIAKAWRHLAEQVLNSPTTTQTF</sequence>
<accession>A0A7S4NNQ9</accession>
<dbReference type="PANTHER" id="PTHR43173">
    <property type="entry name" value="ABC1 FAMILY PROTEIN"/>
    <property type="match status" value="1"/>
</dbReference>
<dbReference type="GO" id="GO:0005524">
    <property type="term" value="F:ATP binding"/>
    <property type="evidence" value="ECO:0007669"/>
    <property type="project" value="InterPro"/>
</dbReference>